<protein>
    <recommendedName>
        <fullName evidence="2">HTH tetR-type domain-containing protein</fullName>
    </recommendedName>
</protein>
<evidence type="ECO:0000313" key="3">
    <source>
        <dbReference type="EMBL" id="BBP89699.1"/>
    </source>
</evidence>
<dbReference type="InterPro" id="IPR001647">
    <property type="entry name" value="HTH_TetR"/>
</dbReference>
<evidence type="ECO:0000259" key="2">
    <source>
        <dbReference type="Pfam" id="PF00440"/>
    </source>
</evidence>
<keyword evidence="1" id="KW-0238">DNA-binding</keyword>
<reference evidence="3 4" key="1">
    <citation type="submission" date="2019-12" db="EMBL/GenBank/DDBJ databases">
        <title>Full genome sequence of a Bacillus safensis strain isolated from commercially available natto in Indonesia.</title>
        <authorList>
            <person name="Yoshida M."/>
            <person name="Uomi M."/>
            <person name="Waturangi D."/>
            <person name="Ekaputri J.J."/>
            <person name="Setiamarga D.H.E."/>
        </authorList>
    </citation>
    <scope>NUCLEOTIDE SEQUENCE [LARGE SCALE GENOMIC DNA]</scope>
    <source>
        <strain evidence="3 4">IDN1</strain>
    </source>
</reference>
<dbReference type="Pfam" id="PF00440">
    <property type="entry name" value="TetR_N"/>
    <property type="match status" value="1"/>
</dbReference>
<dbReference type="AlphaFoldDB" id="A0A5S9MCM2"/>
<dbReference type="SUPFAM" id="SSF46689">
    <property type="entry name" value="Homeodomain-like"/>
    <property type="match status" value="1"/>
</dbReference>
<dbReference type="EMBL" id="AP021906">
    <property type="protein sequence ID" value="BBP89699.1"/>
    <property type="molecule type" value="Genomic_DNA"/>
</dbReference>
<dbReference type="GO" id="GO:0003677">
    <property type="term" value="F:DNA binding"/>
    <property type="evidence" value="ECO:0007669"/>
    <property type="project" value="UniProtKB-KW"/>
</dbReference>
<sequence length="84" mass="9707">MPAVTDKQEQIMKASLELFIERGFDGTTMPMISKKSKRRSGHHLPLFRQQGGTRQYFVPAQPLSIYRKNEHKQSRSKVKYSGVL</sequence>
<gene>
    <name evidence="3" type="ORF">BsIDN1_33170</name>
</gene>
<dbReference type="Proteomes" id="UP000464658">
    <property type="component" value="Chromosome"/>
</dbReference>
<evidence type="ECO:0000256" key="1">
    <source>
        <dbReference type="ARBA" id="ARBA00023125"/>
    </source>
</evidence>
<feature type="domain" description="HTH tetR-type" evidence="2">
    <location>
        <begin position="11"/>
        <end position="35"/>
    </location>
</feature>
<dbReference type="InterPro" id="IPR009057">
    <property type="entry name" value="Homeodomain-like_sf"/>
</dbReference>
<accession>A0A5S9MCM2</accession>
<evidence type="ECO:0000313" key="4">
    <source>
        <dbReference type="Proteomes" id="UP000464658"/>
    </source>
</evidence>
<organism evidence="3 4">
    <name type="scientific">Bacillus safensis</name>
    <dbReference type="NCBI Taxonomy" id="561879"/>
    <lineage>
        <taxon>Bacteria</taxon>
        <taxon>Bacillati</taxon>
        <taxon>Bacillota</taxon>
        <taxon>Bacilli</taxon>
        <taxon>Bacillales</taxon>
        <taxon>Bacillaceae</taxon>
        <taxon>Bacillus</taxon>
    </lineage>
</organism>
<name>A0A5S9MCM2_BACIA</name>
<proteinExistence type="predicted"/>
<dbReference type="Gene3D" id="1.10.357.10">
    <property type="entry name" value="Tetracycline Repressor, domain 2"/>
    <property type="match status" value="1"/>
</dbReference>